<evidence type="ECO:0000256" key="1">
    <source>
        <dbReference type="SAM" id="MobiDB-lite"/>
    </source>
</evidence>
<comment type="caution">
    <text evidence="2">The sequence shown here is derived from an EMBL/GenBank/DDBJ whole genome shotgun (WGS) entry which is preliminary data.</text>
</comment>
<dbReference type="AlphaFoldDB" id="A0A9W6Z1T2"/>
<organism evidence="2 3">
    <name type="scientific">Ambrosiozyma monospora</name>
    <name type="common">Yeast</name>
    <name type="synonym">Endomycopsis monosporus</name>
    <dbReference type="NCBI Taxonomy" id="43982"/>
    <lineage>
        <taxon>Eukaryota</taxon>
        <taxon>Fungi</taxon>
        <taxon>Dikarya</taxon>
        <taxon>Ascomycota</taxon>
        <taxon>Saccharomycotina</taxon>
        <taxon>Pichiomycetes</taxon>
        <taxon>Pichiales</taxon>
        <taxon>Pichiaceae</taxon>
        <taxon>Ambrosiozyma</taxon>
    </lineage>
</organism>
<dbReference type="EMBL" id="BSXU01004198">
    <property type="protein sequence ID" value="GMG41584.1"/>
    <property type="molecule type" value="Genomic_DNA"/>
</dbReference>
<keyword evidence="3" id="KW-1185">Reference proteome</keyword>
<accession>A0A9W6Z1T2</accession>
<feature type="compositionally biased region" description="Acidic residues" evidence="1">
    <location>
        <begin position="1"/>
        <end position="14"/>
    </location>
</feature>
<name>A0A9W6Z1T2_AMBMO</name>
<sequence>MWVTDDSWDSDNDGDGQGGNNKSSETDKEDNNDGDSHNNRAGTTDDYCEVTSHSPVASVMSSPRLFDPSSIPGRTASTAAIEPLSGGVSKKNLFCCHLMQDSSGYHLNQLVSMSLQGCLYHFGVEHSSEFNLHLQDSVVVKCLDLVISFPNWKKCRMR</sequence>
<evidence type="ECO:0000313" key="3">
    <source>
        <dbReference type="Proteomes" id="UP001165063"/>
    </source>
</evidence>
<reference evidence="2" key="1">
    <citation type="submission" date="2023-04" db="EMBL/GenBank/DDBJ databases">
        <title>Ambrosiozyma monospora NBRC 1965.</title>
        <authorList>
            <person name="Ichikawa N."/>
            <person name="Sato H."/>
            <person name="Tonouchi N."/>
        </authorList>
    </citation>
    <scope>NUCLEOTIDE SEQUENCE</scope>
    <source>
        <strain evidence="2">NBRC 1965</strain>
    </source>
</reference>
<protein>
    <submittedName>
        <fullName evidence="2">Unnamed protein product</fullName>
    </submittedName>
</protein>
<evidence type="ECO:0000313" key="2">
    <source>
        <dbReference type="EMBL" id="GMG41584.1"/>
    </source>
</evidence>
<feature type="region of interest" description="Disordered" evidence="1">
    <location>
        <begin position="1"/>
        <end position="48"/>
    </location>
</feature>
<dbReference type="Proteomes" id="UP001165063">
    <property type="component" value="Unassembled WGS sequence"/>
</dbReference>
<gene>
    <name evidence="2" type="ORF">Amon01_000653200</name>
</gene>
<feature type="compositionally biased region" description="Basic and acidic residues" evidence="1">
    <location>
        <begin position="24"/>
        <end position="38"/>
    </location>
</feature>
<proteinExistence type="predicted"/>